<sequence>MKTAVYLLSRTYGDSRSSGAEVLTVPVTGLTLSQPAGKSREVRDSLRPRSWSSTGLQSCTPRDDWAAIAGIRAQPGVDLPVIGV</sequence>
<evidence type="ECO:0000313" key="3">
    <source>
        <dbReference type="Proteomes" id="UP000314294"/>
    </source>
</evidence>
<organism evidence="2 3">
    <name type="scientific">Liparis tanakae</name>
    <name type="common">Tanaka's snailfish</name>
    <dbReference type="NCBI Taxonomy" id="230148"/>
    <lineage>
        <taxon>Eukaryota</taxon>
        <taxon>Metazoa</taxon>
        <taxon>Chordata</taxon>
        <taxon>Craniata</taxon>
        <taxon>Vertebrata</taxon>
        <taxon>Euteleostomi</taxon>
        <taxon>Actinopterygii</taxon>
        <taxon>Neopterygii</taxon>
        <taxon>Teleostei</taxon>
        <taxon>Neoteleostei</taxon>
        <taxon>Acanthomorphata</taxon>
        <taxon>Eupercaria</taxon>
        <taxon>Perciformes</taxon>
        <taxon>Cottioidei</taxon>
        <taxon>Cottales</taxon>
        <taxon>Liparidae</taxon>
        <taxon>Liparis</taxon>
    </lineage>
</organism>
<comment type="caution">
    <text evidence="2">The sequence shown here is derived from an EMBL/GenBank/DDBJ whole genome shotgun (WGS) entry which is preliminary data.</text>
</comment>
<dbReference type="Proteomes" id="UP000314294">
    <property type="component" value="Unassembled WGS sequence"/>
</dbReference>
<accession>A0A4Z2J4C2</accession>
<evidence type="ECO:0000256" key="1">
    <source>
        <dbReference type="SAM" id="MobiDB-lite"/>
    </source>
</evidence>
<feature type="compositionally biased region" description="Basic and acidic residues" evidence="1">
    <location>
        <begin position="38"/>
        <end position="47"/>
    </location>
</feature>
<reference evidence="2 3" key="1">
    <citation type="submission" date="2019-03" db="EMBL/GenBank/DDBJ databases">
        <title>First draft genome of Liparis tanakae, snailfish: a comprehensive survey of snailfish specific genes.</title>
        <authorList>
            <person name="Kim W."/>
            <person name="Song I."/>
            <person name="Jeong J.-H."/>
            <person name="Kim D."/>
            <person name="Kim S."/>
            <person name="Ryu S."/>
            <person name="Song J.Y."/>
            <person name="Lee S.K."/>
        </authorList>
    </citation>
    <scope>NUCLEOTIDE SEQUENCE [LARGE SCALE GENOMIC DNA]</scope>
    <source>
        <tissue evidence="2">Muscle</tissue>
    </source>
</reference>
<protein>
    <submittedName>
        <fullName evidence="2">Uncharacterized protein</fullName>
    </submittedName>
</protein>
<evidence type="ECO:0000313" key="2">
    <source>
        <dbReference type="EMBL" id="TNN85030.1"/>
    </source>
</evidence>
<gene>
    <name evidence="2" type="ORF">EYF80_004684</name>
</gene>
<feature type="region of interest" description="Disordered" evidence="1">
    <location>
        <begin position="34"/>
        <end position="58"/>
    </location>
</feature>
<dbReference type="EMBL" id="SRLO01000023">
    <property type="protein sequence ID" value="TNN85030.1"/>
    <property type="molecule type" value="Genomic_DNA"/>
</dbReference>
<dbReference type="AlphaFoldDB" id="A0A4Z2J4C2"/>
<keyword evidence="3" id="KW-1185">Reference proteome</keyword>
<proteinExistence type="predicted"/>
<name>A0A4Z2J4C2_9TELE</name>